<keyword evidence="13 14" id="KW-0998">Cell outer membrane</keyword>
<dbReference type="EMBL" id="CP002039">
    <property type="protein sequence ID" value="ADJ63836.1"/>
    <property type="molecule type" value="Genomic_DNA"/>
</dbReference>
<evidence type="ECO:0000256" key="1">
    <source>
        <dbReference type="ARBA" id="ARBA00004571"/>
    </source>
</evidence>
<keyword evidence="8" id="KW-0408">Iron</keyword>
<dbReference type="InterPro" id="IPR037066">
    <property type="entry name" value="Plug_dom_sf"/>
</dbReference>
<dbReference type="PROSITE" id="PS52016">
    <property type="entry name" value="TONB_DEPENDENT_REC_3"/>
    <property type="match status" value="1"/>
</dbReference>
<dbReference type="Gene3D" id="2.40.170.20">
    <property type="entry name" value="TonB-dependent receptor, beta-barrel domain"/>
    <property type="match status" value="1"/>
</dbReference>
<evidence type="ECO:0000256" key="11">
    <source>
        <dbReference type="ARBA" id="ARBA00023136"/>
    </source>
</evidence>
<dbReference type="eggNOG" id="COG4773">
    <property type="taxonomic scope" value="Bacteria"/>
</dbReference>
<sequence>MIDPDAPMNASLFLHLAHPARCPPGCGGVLSALPKWVAAPLAWRLLLVVAMLLLWPVVTQAQGAPEARRHFNVAAGPLEDALNRFARQAGITMSYASALVQGRQVTALQGEYSVSQGLEVLLAGSGLRAVRSDNGAYALQPLVQGAPEQVDTLHRLGNITVSGRRDEPGAADPVEGYVALRSATATKTDTPLLELAQSVSVVTRAEMEARGANSILDVLRYMPGANTETHGVDPRGYDYFNLRGFINAQTTSNYLNGLRQIPSGFGMFRTETYGLERVEVLRGANSASFGQADPGGVVNRVSKLAGSGARNELMVDVGSFQRRQVAADLSGDLDPEGRVQARLVGLLLDGDTQFRYANGRAGDNDRLYLAPSLKIRPSADTSLILLAEYLKDRSGSGRWTAVRADGSQTHTLLGDPDFDQQRGEQWSLGWMLEHRLDATWTLRQHFRQAALRSQYAAVNPGSFNGSILSRSTAVYDTQVENTLLDNQALARVQWGQAEHQVLLGLDWSHMSAREQRYRGVAPSLDIDNPVYTQPIPAATTRFGDLDQTLVQTGLYAQDQIRYQRIVLTLGARYDRSRDSTRNAANNSLQAAEENAFSGRVGLSYLVSPELAPYVSYGSSFLPQAGQDVDGKPFKAATARQIEAGVKYQPGHGRAVYTAALYQLVKDNALGSDPLHANFSVSNGQVRSRGVELEAKGELLPGLNVTAAYTYAQVVNTQNAAPELIGKTPILVPRQAASLWLDYTVQRGDLAGMGVGAGARYTGRNYATAANTVENAAQVILDAMVRIDRGPWRYAFNVSNLANRQYTSCLAEPTLTCFWAPERTAVLSARYRW</sequence>
<accession>D8IV97</accession>
<dbReference type="Pfam" id="PF00593">
    <property type="entry name" value="TonB_dep_Rec_b-barrel"/>
    <property type="match status" value="1"/>
</dbReference>
<keyword evidence="4 14" id="KW-1134">Transmembrane beta strand</keyword>
<evidence type="ECO:0000313" key="17">
    <source>
        <dbReference type="EMBL" id="ADJ63836.1"/>
    </source>
</evidence>
<evidence type="ECO:0000256" key="15">
    <source>
        <dbReference type="RuleBase" id="RU003357"/>
    </source>
</evidence>
<reference evidence="17 18" key="1">
    <citation type="submission" date="2010-04" db="EMBL/GenBank/DDBJ databases">
        <title>The genome of Herbaspirillum seropedicae SmR1, an endophytic, nitrogen-fixing, plant-growth promoting beta-Proteobacteria.</title>
        <authorList>
            <person name="Pedrosa F.O."/>
            <person name="Monteiro R.A."/>
            <person name="Wassem R."/>
            <person name="Cruz L.M."/>
            <person name="Ayub R.A."/>
            <person name="Colauto N.B."/>
            <person name="Fernandez M.A."/>
            <person name="Fungaro M.H.P."/>
            <person name="Grisard E.C."/>
            <person name="Hungria M."/>
            <person name="Madeira H.M.F."/>
            <person name="Nodari R.O."/>
            <person name="Osaku C.A."/>
            <person name="Petzl-Erler M.L."/>
            <person name="Terenzi H."/>
            <person name="Vieira L.G.E."/>
            <person name="Almeida M.I.M."/>
            <person name="Alves L.R."/>
            <person name="Arantes O.M.N."/>
            <person name="Balsanelli E."/>
            <person name="Barcellos F.G."/>
            <person name="Baura V.A."/>
            <person name="Binde D.R."/>
            <person name="Campo R.J."/>
            <person name="Chubatsu L.S."/>
            <person name="Chueire L.M.O."/>
            <person name="Ciferri R.R."/>
            <person name="Correa L.C."/>
            <person name="da Conceicao Silva J.L."/>
            <person name="Dabul A.N.G."/>
            <person name="Dambros B.P."/>
            <person name="Faoro H."/>
            <person name="Favetti A."/>
            <person name="Friedermann G."/>
            <person name="Furlaneto M.C."/>
            <person name="Gasques L.S."/>
            <person name="Gimenes C.C.T."/>
            <person name="Gioppo N.M.R."/>
            <person name="Glienke-Blanco C."/>
            <person name="Godoy L.P."/>
            <person name="Guerra M.P."/>
            <person name="Karp S."/>
            <person name="Kava-Cordeiro V."/>
            <person name="Margarido V.P."/>
            <person name="Mathioni S.M."/>
            <person name="Menck-Soares M.A."/>
            <person name="Murace N.K."/>
            <person name="Nicolas M.F."/>
            <person name="Oliveira C.E.C."/>
            <person name="Pagnan N.A.B."/>
            <person name="Pamphile J.A."/>
            <person name="Patussi E.V."/>
            <person name="Pereira L.F.P."/>
            <person name="Pereira-Ferrari L."/>
            <person name="Pinto F.G.S."/>
            <person name="Precoma C."/>
            <person name="Prioli A.J."/>
            <person name="Prioli S.M.A.P."/>
            <person name="Raittz R.T."/>
            <person name="Ramos H.J.O."/>
            <person name="Ribeiro E.M.S.F."/>
            <person name="Rigo L.U."/>
            <person name="Rocha C.L.M.S.C."/>
            <person name="Rocha S.N."/>
            <person name="Santos K."/>
            <person name="Satori D."/>
            <person name="Silva A.G."/>
            <person name="Simao R.C.G."/>
            <person name="Soares M.A.M."/>
            <person name="Souza E.M."/>
            <person name="Steffens M.B.R."/>
            <person name="Steindel M."/>
            <person name="Tadra-Sfeir M.Z."/>
            <person name="Takahashi E.K."/>
            <person name="Torres R.A."/>
            <person name="Valle J.S."/>
            <person name="Vernal J.I."/>
            <person name="Vilas-Boas L.A."/>
            <person name="Watanabe M.A.E."/>
            <person name="Weiss V.A."/>
            <person name="Yates M.A."/>
            <person name="Souza E.M."/>
        </authorList>
    </citation>
    <scope>NUCLEOTIDE SEQUENCE [LARGE SCALE GENOMIC DNA]</scope>
    <source>
        <strain evidence="17 18">SmR1</strain>
    </source>
</reference>
<dbReference type="Pfam" id="PF07715">
    <property type="entry name" value="Plug"/>
    <property type="match status" value="1"/>
</dbReference>
<dbReference type="STRING" id="757424.Hsero_2337"/>
<dbReference type="InterPro" id="IPR000531">
    <property type="entry name" value="Beta-barrel_TonB"/>
</dbReference>
<keyword evidence="12 17" id="KW-0675">Receptor</keyword>
<evidence type="ECO:0000256" key="9">
    <source>
        <dbReference type="ARBA" id="ARBA00023065"/>
    </source>
</evidence>
<keyword evidence="9" id="KW-0406">Ion transport</keyword>
<dbReference type="GO" id="GO:0038023">
    <property type="term" value="F:signaling receptor activity"/>
    <property type="evidence" value="ECO:0007669"/>
    <property type="project" value="InterPro"/>
</dbReference>
<keyword evidence="3 14" id="KW-0813">Transport</keyword>
<dbReference type="InterPro" id="IPR012910">
    <property type="entry name" value="Plug_dom"/>
</dbReference>
<comment type="subcellular location">
    <subcellularLocation>
        <location evidence="1 14">Cell outer membrane</location>
        <topology evidence="1 14">Multi-pass membrane protein</topology>
    </subcellularLocation>
</comment>
<evidence type="ECO:0000256" key="7">
    <source>
        <dbReference type="ARBA" id="ARBA00022729"/>
    </source>
</evidence>
<name>D8IV97_HERSS</name>
<comment type="similarity">
    <text evidence="2 14 15">Belongs to the TonB-dependent receptor family.</text>
</comment>
<dbReference type="GO" id="GO:0009279">
    <property type="term" value="C:cell outer membrane"/>
    <property type="evidence" value="ECO:0007669"/>
    <property type="project" value="UniProtKB-SubCell"/>
</dbReference>
<dbReference type="PANTHER" id="PTHR32552">
    <property type="entry name" value="FERRICHROME IRON RECEPTOR-RELATED"/>
    <property type="match status" value="1"/>
</dbReference>
<dbReference type="NCBIfam" id="TIGR01783">
    <property type="entry name" value="TonB-siderophor"/>
    <property type="match status" value="1"/>
</dbReference>
<evidence type="ECO:0000313" key="18">
    <source>
        <dbReference type="Proteomes" id="UP000000329"/>
    </source>
</evidence>
<evidence type="ECO:0000256" key="13">
    <source>
        <dbReference type="ARBA" id="ARBA00023237"/>
    </source>
</evidence>
<evidence type="ECO:0000256" key="14">
    <source>
        <dbReference type="PROSITE-ProRule" id="PRU01360"/>
    </source>
</evidence>
<keyword evidence="10 15" id="KW-0798">TonB box</keyword>
<dbReference type="CDD" id="cd01347">
    <property type="entry name" value="ligand_gated_channel"/>
    <property type="match status" value="1"/>
</dbReference>
<evidence type="ECO:0000256" key="3">
    <source>
        <dbReference type="ARBA" id="ARBA00022448"/>
    </source>
</evidence>
<dbReference type="Proteomes" id="UP000000329">
    <property type="component" value="Chromosome"/>
</dbReference>
<protein>
    <submittedName>
        <fullName evidence="17">TonB-dependent siderophore receptor protein</fullName>
    </submittedName>
</protein>
<dbReference type="KEGG" id="hse:Hsero_2337"/>
<evidence type="ECO:0000256" key="5">
    <source>
        <dbReference type="ARBA" id="ARBA00022496"/>
    </source>
</evidence>
<dbReference type="HOGENOM" id="CLU_008287_9_0_4"/>
<evidence type="ECO:0000256" key="6">
    <source>
        <dbReference type="ARBA" id="ARBA00022692"/>
    </source>
</evidence>
<evidence type="ECO:0000259" key="16">
    <source>
        <dbReference type="SMART" id="SM00965"/>
    </source>
</evidence>
<evidence type="ECO:0000256" key="2">
    <source>
        <dbReference type="ARBA" id="ARBA00009810"/>
    </source>
</evidence>
<dbReference type="InterPro" id="IPR039426">
    <property type="entry name" value="TonB-dep_rcpt-like"/>
</dbReference>
<dbReference type="PANTHER" id="PTHR32552:SF68">
    <property type="entry name" value="FERRICHROME OUTER MEMBRANE TRANSPORTER_PHAGE RECEPTOR"/>
    <property type="match status" value="1"/>
</dbReference>
<dbReference type="Gene3D" id="2.170.130.10">
    <property type="entry name" value="TonB-dependent receptor, plug domain"/>
    <property type="match status" value="1"/>
</dbReference>
<dbReference type="GO" id="GO:0015344">
    <property type="term" value="F:siderophore uptake transmembrane transporter activity"/>
    <property type="evidence" value="ECO:0007669"/>
    <property type="project" value="TreeGrafter"/>
</dbReference>
<keyword evidence="11 14" id="KW-0472">Membrane</keyword>
<evidence type="ECO:0000256" key="12">
    <source>
        <dbReference type="ARBA" id="ARBA00023170"/>
    </source>
</evidence>
<dbReference type="SMART" id="SM00965">
    <property type="entry name" value="STN"/>
    <property type="match status" value="1"/>
</dbReference>
<dbReference type="InterPro" id="IPR011662">
    <property type="entry name" value="Secretin/TonB_short_N"/>
</dbReference>
<dbReference type="AlphaFoldDB" id="D8IV97"/>
<dbReference type="Pfam" id="PF07660">
    <property type="entry name" value="STN"/>
    <property type="match status" value="1"/>
</dbReference>
<evidence type="ECO:0000256" key="4">
    <source>
        <dbReference type="ARBA" id="ARBA00022452"/>
    </source>
</evidence>
<gene>
    <name evidence="17" type="primary">cirA</name>
    <name evidence="17" type="ordered locus">Hsero_2337</name>
</gene>
<dbReference type="Gene3D" id="3.55.50.30">
    <property type="match status" value="1"/>
</dbReference>
<dbReference type="InterPro" id="IPR010105">
    <property type="entry name" value="TonB_sidphr_rcpt"/>
</dbReference>
<keyword evidence="18" id="KW-1185">Reference proteome</keyword>
<keyword evidence="5" id="KW-0410">Iron transport</keyword>
<dbReference type="InterPro" id="IPR036942">
    <property type="entry name" value="Beta-barrel_TonB_sf"/>
</dbReference>
<evidence type="ECO:0000256" key="8">
    <source>
        <dbReference type="ARBA" id="ARBA00023004"/>
    </source>
</evidence>
<organism evidence="17 18">
    <name type="scientific">Herbaspirillum seropedicae (strain SmR1)</name>
    <dbReference type="NCBI Taxonomy" id="757424"/>
    <lineage>
        <taxon>Bacteria</taxon>
        <taxon>Pseudomonadati</taxon>
        <taxon>Pseudomonadota</taxon>
        <taxon>Betaproteobacteria</taxon>
        <taxon>Burkholderiales</taxon>
        <taxon>Oxalobacteraceae</taxon>
        <taxon>Herbaspirillum</taxon>
    </lineage>
</organism>
<dbReference type="SUPFAM" id="SSF56935">
    <property type="entry name" value="Porins"/>
    <property type="match status" value="1"/>
</dbReference>
<keyword evidence="7" id="KW-0732">Signal</keyword>
<evidence type="ECO:0000256" key="10">
    <source>
        <dbReference type="ARBA" id="ARBA00023077"/>
    </source>
</evidence>
<dbReference type="GO" id="GO:0015891">
    <property type="term" value="P:siderophore transport"/>
    <property type="evidence" value="ECO:0007669"/>
    <property type="project" value="InterPro"/>
</dbReference>
<proteinExistence type="inferred from homology"/>
<feature type="domain" description="Secretin/TonB short N-terminal" evidence="16">
    <location>
        <begin position="91"/>
        <end position="142"/>
    </location>
</feature>
<keyword evidence="6 14" id="KW-0812">Transmembrane</keyword>